<dbReference type="OrthoDB" id="6579277at2759"/>
<comment type="caution">
    <text evidence="1">The sequence shown here is derived from an EMBL/GenBank/DDBJ whole genome shotgun (WGS) entry which is preliminary data.</text>
</comment>
<gene>
    <name evidence="1" type="ORF">AGLY_003550</name>
</gene>
<evidence type="ECO:0000313" key="2">
    <source>
        <dbReference type="Proteomes" id="UP000475862"/>
    </source>
</evidence>
<name>A0A6G0TYI3_APHGL</name>
<proteinExistence type="predicted"/>
<dbReference type="Proteomes" id="UP000475862">
    <property type="component" value="Unassembled WGS sequence"/>
</dbReference>
<evidence type="ECO:0000313" key="1">
    <source>
        <dbReference type="EMBL" id="KAE9541559.1"/>
    </source>
</evidence>
<accession>A0A6G0TYI3</accession>
<dbReference type="EMBL" id="VYZN01000012">
    <property type="protein sequence ID" value="KAE9541559.1"/>
    <property type="molecule type" value="Genomic_DNA"/>
</dbReference>
<dbReference type="AlphaFoldDB" id="A0A6G0TYI3"/>
<protein>
    <recommendedName>
        <fullName evidence="3">FLYWCH-type domain-containing protein</fullName>
    </recommendedName>
</protein>
<evidence type="ECO:0008006" key="3">
    <source>
        <dbReference type="Google" id="ProtNLM"/>
    </source>
</evidence>
<sequence>MASASTGVYLHNIINISVKLRYKYDYLKTVVPPEADELLEYLDCTYVTGTYKKVGSGECIKLRRIKAMYPPEIWNVHESTLNGEHRTNNICESWNNRFKHVVGHNHPTIWKLIDKMRQEISVDIAKIEINDIGLTSKRKENTLEHRLQILCQRSAENEPADLIIDKENKMEKKWISYYKIYHIVYEKGVGSSNDNDQSLALGIG</sequence>
<keyword evidence="2" id="KW-1185">Reference proteome</keyword>
<reference evidence="1 2" key="1">
    <citation type="submission" date="2019-08" db="EMBL/GenBank/DDBJ databases">
        <title>The genome of the soybean aphid Biotype 1, its phylome, world population structure and adaptation to the North American continent.</title>
        <authorList>
            <person name="Giordano R."/>
            <person name="Donthu R.K."/>
            <person name="Hernandez A.G."/>
            <person name="Wright C.L."/>
            <person name="Zimin A.V."/>
        </authorList>
    </citation>
    <scope>NUCLEOTIDE SEQUENCE [LARGE SCALE GENOMIC DNA]</scope>
    <source>
        <tissue evidence="1">Whole aphids</tissue>
    </source>
</reference>
<organism evidence="1 2">
    <name type="scientific">Aphis glycines</name>
    <name type="common">Soybean aphid</name>
    <dbReference type="NCBI Taxonomy" id="307491"/>
    <lineage>
        <taxon>Eukaryota</taxon>
        <taxon>Metazoa</taxon>
        <taxon>Ecdysozoa</taxon>
        <taxon>Arthropoda</taxon>
        <taxon>Hexapoda</taxon>
        <taxon>Insecta</taxon>
        <taxon>Pterygota</taxon>
        <taxon>Neoptera</taxon>
        <taxon>Paraneoptera</taxon>
        <taxon>Hemiptera</taxon>
        <taxon>Sternorrhyncha</taxon>
        <taxon>Aphidomorpha</taxon>
        <taxon>Aphidoidea</taxon>
        <taxon>Aphididae</taxon>
        <taxon>Aphidini</taxon>
        <taxon>Aphis</taxon>
        <taxon>Aphis</taxon>
    </lineage>
</organism>